<organism evidence="1 2">
    <name type="scientific">Xanthomonas pisi</name>
    <dbReference type="NCBI Taxonomy" id="56457"/>
    <lineage>
        <taxon>Bacteria</taxon>
        <taxon>Pseudomonadati</taxon>
        <taxon>Pseudomonadota</taxon>
        <taxon>Gammaproteobacteria</taxon>
        <taxon>Lysobacterales</taxon>
        <taxon>Lysobacteraceae</taxon>
        <taxon>Xanthomonas</taxon>
    </lineage>
</organism>
<dbReference type="Proteomes" id="UP000238191">
    <property type="component" value="Unassembled WGS sequence"/>
</dbReference>
<dbReference type="AlphaFoldDB" id="A0A2S7CTZ2"/>
<evidence type="ECO:0000313" key="1">
    <source>
        <dbReference type="EMBL" id="PPU65052.1"/>
    </source>
</evidence>
<reference evidence="2" key="1">
    <citation type="submission" date="2016-08" db="EMBL/GenBank/DDBJ databases">
        <authorList>
            <person name="Merda D."/>
            <person name="Briand M."/>
            <person name="Taghouti G."/>
            <person name="Carrere S."/>
            <person name="Gouzy J."/>
            <person name="Portier P."/>
            <person name="Jacques M.-A."/>
            <person name="Fischer-Le Saux M."/>
        </authorList>
    </citation>
    <scope>NUCLEOTIDE SEQUENCE [LARGE SCALE GENOMIC DNA]</scope>
    <source>
        <strain evidence="2">CFBP4643</strain>
    </source>
</reference>
<dbReference type="EMBL" id="MDEI01000028">
    <property type="protein sequence ID" value="PPU65052.1"/>
    <property type="molecule type" value="Genomic_DNA"/>
</dbReference>
<proteinExistence type="predicted"/>
<name>A0A2S7CTZ2_9XANT</name>
<sequence>MQWDGEAVRQSDCDCMSGDAMHDDGEAIKRQRVTGRCVRGESTGSLRAVLRQIPAFHAVCGAFKQHVTNGLERMGWIALRALTTMFHCNRRIPMQRDGSNTDTARCKR</sequence>
<accession>A0A2S7CTZ2</accession>
<comment type="caution">
    <text evidence="1">The sequence shown here is derived from an EMBL/GenBank/DDBJ whole genome shotgun (WGS) entry which is preliminary data.</text>
</comment>
<gene>
    <name evidence="1" type="ORF">XpiCFBP4643_21160</name>
</gene>
<keyword evidence="2" id="KW-1185">Reference proteome</keyword>
<evidence type="ECO:0000313" key="2">
    <source>
        <dbReference type="Proteomes" id="UP000238191"/>
    </source>
</evidence>
<protein>
    <submittedName>
        <fullName evidence="1">Uncharacterized protein</fullName>
    </submittedName>
</protein>